<evidence type="ECO:0000313" key="2">
    <source>
        <dbReference type="Proteomes" id="UP000503349"/>
    </source>
</evidence>
<sequence length="89" mass="10019">MVQLSLDTTSWCVLQLAPETNDSNHHHLCLHCALKVKEEVSRWFSTCQGDFNDCRCCPDAGQRWGAGRFPSDLQHAVKRLYGTKGDGKL</sequence>
<organism evidence="1 2">
    <name type="scientific">Channa argus</name>
    <name type="common">Northern snakehead</name>
    <name type="synonym">Ophicephalus argus</name>
    <dbReference type="NCBI Taxonomy" id="215402"/>
    <lineage>
        <taxon>Eukaryota</taxon>
        <taxon>Metazoa</taxon>
        <taxon>Chordata</taxon>
        <taxon>Craniata</taxon>
        <taxon>Vertebrata</taxon>
        <taxon>Euteleostomi</taxon>
        <taxon>Actinopterygii</taxon>
        <taxon>Neopterygii</taxon>
        <taxon>Teleostei</taxon>
        <taxon>Neoteleostei</taxon>
        <taxon>Acanthomorphata</taxon>
        <taxon>Anabantaria</taxon>
        <taxon>Anabantiformes</taxon>
        <taxon>Channoidei</taxon>
        <taxon>Channidae</taxon>
        <taxon>Channa</taxon>
    </lineage>
</organism>
<dbReference type="Proteomes" id="UP000503349">
    <property type="component" value="Chromosome 20"/>
</dbReference>
<dbReference type="AlphaFoldDB" id="A0A6G1QNZ8"/>
<accession>A0A6G1QNZ8</accession>
<dbReference type="EMBL" id="CM015731">
    <property type="protein sequence ID" value="KAF3704204.1"/>
    <property type="molecule type" value="Genomic_DNA"/>
</dbReference>
<keyword evidence="2" id="KW-1185">Reference proteome</keyword>
<gene>
    <name evidence="1" type="ORF">EXN66_Car019893</name>
</gene>
<protein>
    <submittedName>
        <fullName evidence="1">Uncharacterized protein</fullName>
    </submittedName>
</protein>
<evidence type="ECO:0000313" key="1">
    <source>
        <dbReference type="EMBL" id="KAF3704204.1"/>
    </source>
</evidence>
<reference evidence="1 2" key="1">
    <citation type="submission" date="2019-02" db="EMBL/GenBank/DDBJ databases">
        <title>Opniocepnalus argus genome.</title>
        <authorList>
            <person name="Zhou C."/>
            <person name="Xiao S."/>
        </authorList>
    </citation>
    <scope>NUCLEOTIDE SEQUENCE [LARGE SCALE GENOMIC DNA]</scope>
    <source>
        <strain evidence="1">OARG1902GOOAL</strain>
        <tissue evidence="1">Muscle</tissue>
    </source>
</reference>
<reference evidence="2" key="2">
    <citation type="submission" date="2019-02" db="EMBL/GenBank/DDBJ databases">
        <title>Opniocepnalus argus Var Kimnra genome.</title>
        <authorList>
            <person name="Zhou C."/>
            <person name="Xiao S."/>
        </authorList>
    </citation>
    <scope>NUCLEOTIDE SEQUENCE [LARGE SCALE GENOMIC DNA]</scope>
</reference>
<proteinExistence type="predicted"/>
<name>A0A6G1QNZ8_CHAAH</name>